<feature type="domain" description="AMP-dependent synthetase/ligase" evidence="5">
    <location>
        <begin position="90"/>
        <end position="457"/>
    </location>
</feature>
<evidence type="ECO:0000259" key="6">
    <source>
        <dbReference type="Pfam" id="PF13193"/>
    </source>
</evidence>
<dbReference type="PANTHER" id="PTHR42921:SF1">
    <property type="entry name" value="ACETOACETYL-COA SYNTHETASE"/>
    <property type="match status" value="1"/>
</dbReference>
<dbReference type="InterPro" id="IPR005914">
    <property type="entry name" value="Acac_CoA_synth"/>
</dbReference>
<proteinExistence type="inferred from homology"/>
<keyword evidence="4" id="KW-0067">ATP-binding</keyword>
<feature type="domain" description="AMP-binding enzyme C-terminal" evidence="6">
    <location>
        <begin position="523"/>
        <end position="598"/>
    </location>
</feature>
<keyword evidence="3" id="KW-0547">Nucleotide-binding</keyword>
<dbReference type="Pfam" id="PF16177">
    <property type="entry name" value="ACAS_N"/>
    <property type="match status" value="1"/>
</dbReference>
<dbReference type="InterPro" id="IPR025110">
    <property type="entry name" value="AMP-bd_C"/>
</dbReference>
<feature type="domain" description="Acetyl-coenzyme A synthetase N-terminal" evidence="7">
    <location>
        <begin position="31"/>
        <end position="86"/>
    </location>
</feature>
<protein>
    <submittedName>
        <fullName evidence="8">Acetoacetate--CoA ligase</fullName>
        <ecNumber evidence="8">6.2.1.16</ecNumber>
    </submittedName>
</protein>
<evidence type="ECO:0000256" key="2">
    <source>
        <dbReference type="ARBA" id="ARBA00022598"/>
    </source>
</evidence>
<gene>
    <name evidence="8" type="ORF">ACFSYJ_38225</name>
</gene>
<evidence type="ECO:0000313" key="9">
    <source>
        <dbReference type="Proteomes" id="UP001597419"/>
    </source>
</evidence>
<dbReference type="NCBIfam" id="NF002937">
    <property type="entry name" value="PRK03584.1"/>
    <property type="match status" value="1"/>
</dbReference>
<evidence type="ECO:0000259" key="5">
    <source>
        <dbReference type="Pfam" id="PF00501"/>
    </source>
</evidence>
<dbReference type="GO" id="GO:0030729">
    <property type="term" value="F:acetoacetate-CoA ligase activity"/>
    <property type="evidence" value="ECO:0007669"/>
    <property type="project" value="UniProtKB-EC"/>
</dbReference>
<dbReference type="PROSITE" id="PS00455">
    <property type="entry name" value="AMP_BINDING"/>
    <property type="match status" value="1"/>
</dbReference>
<dbReference type="InterPro" id="IPR045851">
    <property type="entry name" value="AMP-bd_C_sf"/>
</dbReference>
<comment type="caution">
    <text evidence="8">The sequence shown here is derived from an EMBL/GenBank/DDBJ whole genome shotgun (WGS) entry which is preliminary data.</text>
</comment>
<dbReference type="NCBIfam" id="TIGR01217">
    <property type="entry name" value="ac_ac_CoA_syn"/>
    <property type="match status" value="1"/>
</dbReference>
<evidence type="ECO:0000256" key="4">
    <source>
        <dbReference type="ARBA" id="ARBA00022840"/>
    </source>
</evidence>
<organism evidence="8 9">
    <name type="scientific">Amycolatopsis samaneae</name>
    <dbReference type="NCBI Taxonomy" id="664691"/>
    <lineage>
        <taxon>Bacteria</taxon>
        <taxon>Bacillati</taxon>
        <taxon>Actinomycetota</taxon>
        <taxon>Actinomycetes</taxon>
        <taxon>Pseudonocardiales</taxon>
        <taxon>Pseudonocardiaceae</taxon>
        <taxon>Amycolatopsis</taxon>
    </lineage>
</organism>
<keyword evidence="9" id="KW-1185">Reference proteome</keyword>
<dbReference type="Pfam" id="PF00501">
    <property type="entry name" value="AMP-binding"/>
    <property type="match status" value="1"/>
</dbReference>
<reference evidence="9" key="1">
    <citation type="journal article" date="2019" name="Int. J. Syst. Evol. Microbiol.">
        <title>The Global Catalogue of Microorganisms (GCM) 10K type strain sequencing project: providing services to taxonomists for standard genome sequencing and annotation.</title>
        <authorList>
            <consortium name="The Broad Institute Genomics Platform"/>
            <consortium name="The Broad Institute Genome Sequencing Center for Infectious Disease"/>
            <person name="Wu L."/>
            <person name="Ma J."/>
        </authorList>
    </citation>
    <scope>NUCLEOTIDE SEQUENCE [LARGE SCALE GENOMIC DNA]</scope>
    <source>
        <strain evidence="9">CGMCC 4.7643</strain>
    </source>
</reference>
<dbReference type="InterPro" id="IPR042099">
    <property type="entry name" value="ANL_N_sf"/>
</dbReference>
<keyword evidence="2 8" id="KW-0436">Ligase</keyword>
<evidence type="ECO:0000313" key="8">
    <source>
        <dbReference type="EMBL" id="MFD2464505.1"/>
    </source>
</evidence>
<comment type="similarity">
    <text evidence="1">Belongs to the ATP-dependent AMP-binding enzyme family.</text>
</comment>
<dbReference type="InterPro" id="IPR000873">
    <property type="entry name" value="AMP-dep_synth/lig_dom"/>
</dbReference>
<dbReference type="EC" id="6.2.1.16" evidence="8"/>
<evidence type="ECO:0000259" key="7">
    <source>
        <dbReference type="Pfam" id="PF16177"/>
    </source>
</evidence>
<dbReference type="InterPro" id="IPR020845">
    <property type="entry name" value="AMP-binding_CS"/>
</dbReference>
<dbReference type="Proteomes" id="UP001597419">
    <property type="component" value="Unassembled WGS sequence"/>
</dbReference>
<dbReference type="InterPro" id="IPR032387">
    <property type="entry name" value="ACAS_N"/>
</dbReference>
<sequence>MWTPTPEAADRTQLAAFGRWLAARGHDFADYHALWRWSTTELEEFWQAIADFYDVPFRTRPTRALADDKMPGATWFPGATLNYADQALRHAGNQPAIVAVSEGGHRNEVTRDELRSQVASLAHWLRRRGIGPGDRVVGYLPNITATVVAFLATAAVGATWSACSPEYSPEGAADRLGQLEPAVLFVADGYRYGGKEHDRSAQNDELRHLLPSVRATVWVPHLGRTQPPGTAHFDTLTRDAHDLETTAVPFDHPLWVLYSSGTTGRPKGIVHGHGGVTLEHLKYLGLHTDLDAGSRFSWYTSTSWMMWNIQVSALLLGATVVLYDGSPSWPGPDALWQLAANEQLTFLGTSAAYLIAAHKAETDLAAHGLRLSGLGSTGSPLPAGTSQWIHKVLPDTWLAAASGGTDIVSGFAGGVPTLPSYPGEMQARVLGVALESWDEQGNPRTDEVGELVVTRPMPSMPLYFWNDPDGARYHDAYFSTYPGVWRHGDWTTVTSRGGILVHGRSDATMNRYGVRMGSAEIYEVIDRFQEITDSLVVGVEEPDGGYWMPLFVVLADGHHLPPELVTRIRDRIRAEVSPRHVPDQIIGVPALPHTMTGKRVEVPVKRILQGAIPASVANPAALDDADALARFTTIATERKTTRDKA</sequence>
<dbReference type="Pfam" id="PF13193">
    <property type="entry name" value="AMP-binding_C"/>
    <property type="match status" value="1"/>
</dbReference>
<evidence type="ECO:0000256" key="3">
    <source>
        <dbReference type="ARBA" id="ARBA00022741"/>
    </source>
</evidence>
<evidence type="ECO:0000256" key="1">
    <source>
        <dbReference type="ARBA" id="ARBA00006432"/>
    </source>
</evidence>
<dbReference type="EMBL" id="JBHUKU010000026">
    <property type="protein sequence ID" value="MFD2464505.1"/>
    <property type="molecule type" value="Genomic_DNA"/>
</dbReference>
<dbReference type="RefSeq" id="WP_345385622.1">
    <property type="nucleotide sequence ID" value="NZ_BAABHG010000001.1"/>
</dbReference>
<dbReference type="Gene3D" id="3.40.50.12780">
    <property type="entry name" value="N-terminal domain of ligase-like"/>
    <property type="match status" value="1"/>
</dbReference>
<accession>A0ABW5GU79</accession>
<name>A0ABW5GU79_9PSEU</name>
<dbReference type="PANTHER" id="PTHR42921">
    <property type="entry name" value="ACETOACETYL-COA SYNTHETASE"/>
    <property type="match status" value="1"/>
</dbReference>
<dbReference type="Gene3D" id="3.30.300.30">
    <property type="match status" value="1"/>
</dbReference>
<dbReference type="SUPFAM" id="SSF56801">
    <property type="entry name" value="Acetyl-CoA synthetase-like"/>
    <property type="match status" value="1"/>
</dbReference>